<reference evidence="2" key="1">
    <citation type="journal article" date="2007" name="PLoS ONE">
        <title>The first genome sequence of an elite grapevine cultivar (Pinot noir Vitis vinifera L.): coping with a highly heterozygous genome.</title>
        <authorList>
            <person name="Velasco R."/>
            <person name="Zharkikh A."/>
            <person name="Troggio M."/>
            <person name="Cartwright D.A."/>
            <person name="Cestaro A."/>
            <person name="Pruss D."/>
            <person name="Pindo M."/>
            <person name="FitzGerald L.M."/>
            <person name="Vezzulli S."/>
            <person name="Reid J."/>
            <person name="Malacarne G."/>
            <person name="Iliev D."/>
            <person name="Coppola G."/>
            <person name="Wardell B."/>
            <person name="Micheletti D."/>
            <person name="Macalma T."/>
            <person name="Facci M."/>
            <person name="Mitchell J.T."/>
            <person name="Perazzolli M."/>
            <person name="Eldredge G."/>
            <person name="Gatto P."/>
            <person name="Oyzerski R."/>
            <person name="Moretto M."/>
            <person name="Gutin N."/>
            <person name="Stefanini M."/>
            <person name="Chen Y."/>
            <person name="Segala C."/>
            <person name="Davenport C."/>
            <person name="Dematte L."/>
            <person name="Mraz A."/>
            <person name="Battilana J."/>
            <person name="Stormo K."/>
            <person name="Costa F."/>
            <person name="Tao Q."/>
            <person name="Si-Ammour A."/>
            <person name="Harkins T."/>
            <person name="Lackey A."/>
            <person name="Perbost C."/>
            <person name="Taillon B."/>
            <person name="Stella A."/>
            <person name="Solovyev V."/>
            <person name="Fawcett J.A."/>
            <person name="Sterck L."/>
            <person name="Vandepoele K."/>
            <person name="Grando S.M."/>
            <person name="Toppo S."/>
            <person name="Moser C."/>
            <person name="Lanchbury J."/>
            <person name="Bogden R."/>
            <person name="Skolnick M."/>
            <person name="Sgaramella V."/>
            <person name="Bhatnagar S.K."/>
            <person name="Fontana P."/>
            <person name="Gutin A."/>
            <person name="Van de Peer Y."/>
            <person name="Salamini F."/>
            <person name="Viola R."/>
        </authorList>
    </citation>
    <scope>NUCLEOTIDE SEQUENCE</scope>
</reference>
<protein>
    <submittedName>
        <fullName evidence="2">Uncharacterized protein</fullName>
    </submittedName>
</protein>
<sequence>MREKENWKEIKRVSNKAKHQALGELDATDDGEKDEAVEEGHEAGGAKDEEGGGSGETRDNDLGEGDEGVRDGDNSDGLHGLDRHWDAEEKADGGVVESRENEGCGEVQVPRSPTEPPSSMERVVLRRKELNHRRLGRMRGMVVVVEGVFSAMKAAQSKD</sequence>
<proteinExistence type="predicted"/>
<evidence type="ECO:0000256" key="1">
    <source>
        <dbReference type="SAM" id="MobiDB-lite"/>
    </source>
</evidence>
<gene>
    <name evidence="2" type="ORF">VITISV_022894</name>
</gene>
<feature type="compositionally biased region" description="Basic and acidic residues" evidence="1">
    <location>
        <begin position="79"/>
        <end position="102"/>
    </location>
</feature>
<feature type="region of interest" description="Disordered" evidence="1">
    <location>
        <begin position="1"/>
        <end position="121"/>
    </location>
</feature>
<name>A5BJS6_VITVI</name>
<dbReference type="AlphaFoldDB" id="A5BJS6"/>
<organism evidence="2">
    <name type="scientific">Vitis vinifera</name>
    <name type="common">Grape</name>
    <dbReference type="NCBI Taxonomy" id="29760"/>
    <lineage>
        <taxon>Eukaryota</taxon>
        <taxon>Viridiplantae</taxon>
        <taxon>Streptophyta</taxon>
        <taxon>Embryophyta</taxon>
        <taxon>Tracheophyta</taxon>
        <taxon>Spermatophyta</taxon>
        <taxon>Magnoliopsida</taxon>
        <taxon>eudicotyledons</taxon>
        <taxon>Gunneridae</taxon>
        <taxon>Pentapetalae</taxon>
        <taxon>rosids</taxon>
        <taxon>Vitales</taxon>
        <taxon>Vitaceae</taxon>
        <taxon>Viteae</taxon>
        <taxon>Vitis</taxon>
    </lineage>
</organism>
<accession>A5BJS6</accession>
<dbReference type="EMBL" id="AM461917">
    <property type="protein sequence ID" value="CAN79023.1"/>
    <property type="molecule type" value="Genomic_DNA"/>
</dbReference>
<evidence type="ECO:0000313" key="2">
    <source>
        <dbReference type="EMBL" id="CAN79023.1"/>
    </source>
</evidence>
<feature type="compositionally biased region" description="Acidic residues" evidence="1">
    <location>
        <begin position="26"/>
        <end position="37"/>
    </location>
</feature>
<feature type="compositionally biased region" description="Basic and acidic residues" evidence="1">
    <location>
        <begin position="1"/>
        <end position="12"/>
    </location>
</feature>
<feature type="compositionally biased region" description="Basic and acidic residues" evidence="1">
    <location>
        <begin position="38"/>
        <end position="73"/>
    </location>
</feature>